<dbReference type="VEuPathDB" id="FungiDB:PLEOSDRAFT_154504"/>
<dbReference type="AlphaFoldDB" id="A0A067P8Z9"/>
<reference evidence="3" key="1">
    <citation type="journal article" date="2014" name="Proc. Natl. Acad. Sci. U.S.A.">
        <title>Extensive sampling of basidiomycete genomes demonstrates inadequacy of the white-rot/brown-rot paradigm for wood decay fungi.</title>
        <authorList>
            <person name="Riley R."/>
            <person name="Salamov A.A."/>
            <person name="Brown D.W."/>
            <person name="Nagy L.G."/>
            <person name="Floudas D."/>
            <person name="Held B.W."/>
            <person name="Levasseur A."/>
            <person name="Lombard V."/>
            <person name="Morin E."/>
            <person name="Otillar R."/>
            <person name="Lindquist E.A."/>
            <person name="Sun H."/>
            <person name="LaButti K.M."/>
            <person name="Schmutz J."/>
            <person name="Jabbour D."/>
            <person name="Luo H."/>
            <person name="Baker S.E."/>
            <person name="Pisabarro A.G."/>
            <person name="Walton J.D."/>
            <person name="Blanchette R.A."/>
            <person name="Henrissat B."/>
            <person name="Martin F."/>
            <person name="Cullen D."/>
            <person name="Hibbett D.S."/>
            <person name="Grigoriev I.V."/>
        </authorList>
    </citation>
    <scope>NUCLEOTIDE SEQUENCE [LARGE SCALE GENOMIC DNA]</scope>
    <source>
        <strain evidence="3">PC15</strain>
    </source>
</reference>
<organism evidence="2 3">
    <name type="scientific">Pleurotus ostreatus (strain PC15)</name>
    <name type="common">Oyster mushroom</name>
    <dbReference type="NCBI Taxonomy" id="1137138"/>
    <lineage>
        <taxon>Eukaryota</taxon>
        <taxon>Fungi</taxon>
        <taxon>Dikarya</taxon>
        <taxon>Basidiomycota</taxon>
        <taxon>Agaricomycotina</taxon>
        <taxon>Agaricomycetes</taxon>
        <taxon>Agaricomycetidae</taxon>
        <taxon>Agaricales</taxon>
        <taxon>Pleurotineae</taxon>
        <taxon>Pleurotaceae</taxon>
        <taxon>Pleurotus</taxon>
    </lineage>
</organism>
<feature type="region of interest" description="Disordered" evidence="1">
    <location>
        <begin position="319"/>
        <end position="413"/>
    </location>
</feature>
<dbReference type="HOGENOM" id="CLU_665837_0_0_1"/>
<protein>
    <submittedName>
        <fullName evidence="2">Uncharacterized protein</fullName>
    </submittedName>
</protein>
<proteinExistence type="predicted"/>
<gene>
    <name evidence="2" type="ORF">PLEOSDRAFT_154504</name>
</gene>
<feature type="region of interest" description="Disordered" evidence="1">
    <location>
        <begin position="1"/>
        <end position="23"/>
    </location>
</feature>
<evidence type="ECO:0000256" key="1">
    <source>
        <dbReference type="SAM" id="MobiDB-lite"/>
    </source>
</evidence>
<feature type="compositionally biased region" description="Basic and acidic residues" evidence="1">
    <location>
        <begin position="327"/>
        <end position="336"/>
    </location>
</feature>
<feature type="compositionally biased region" description="Basic and acidic residues" evidence="1">
    <location>
        <begin position="371"/>
        <end position="380"/>
    </location>
</feature>
<evidence type="ECO:0000313" key="2">
    <source>
        <dbReference type="EMBL" id="KDQ32336.1"/>
    </source>
</evidence>
<dbReference type="EMBL" id="KL198005">
    <property type="protein sequence ID" value="KDQ32336.1"/>
    <property type="molecule type" value="Genomic_DNA"/>
</dbReference>
<dbReference type="Proteomes" id="UP000027073">
    <property type="component" value="Unassembled WGS sequence"/>
</dbReference>
<sequence length="413" mass="44140">MASKCSPEGTRVSSTESVDIGSDPCITSSRNCGCADESLKGQCGDEEVQEDDVSCGASRVGASSGGEAVDANEGHVKDIGPALTSRVYSGKAADKRISIAISSKFGKATHSAIASLQFRPSSRKLTLKEPDPRTRGRGELGAWAGIDTVRRHGSLRCGQASCGGASGRSGVEGREWVDCAKVSTSACEGASVPFVAANELTHARQREHDDKDEDEGDLAGKWSANAQSTQRIDVGRVHMKTCRRRRRGMETGMQRIAGDAHTEDTEVDAPHTPSSSRSSSNGDPMRILDDRSVCLSVCLSVAAQDARWLHIHPTPIQESSVRGNVRTNDRNDERGRSTAYRAGLCNGRRQSMQHGHEATTGQLTEDAMAADSRRTSEDGWRWGLYSGGDDDGEDVERGARGGRTVSKRPARPG</sequence>
<name>A0A067P8Z9_PLEO1</name>
<feature type="region of interest" description="Disordered" evidence="1">
    <location>
        <begin position="247"/>
        <end position="285"/>
    </location>
</feature>
<dbReference type="InParanoid" id="A0A067P8Z9"/>
<accession>A0A067P8Z9</accession>
<feature type="region of interest" description="Disordered" evidence="1">
    <location>
        <begin position="203"/>
        <end position="230"/>
    </location>
</feature>
<feature type="compositionally biased region" description="Polar residues" evidence="1">
    <location>
        <begin position="348"/>
        <end position="363"/>
    </location>
</feature>
<evidence type="ECO:0000313" key="3">
    <source>
        <dbReference type="Proteomes" id="UP000027073"/>
    </source>
</evidence>